<gene>
    <name evidence="2" type="ORF">CSSPJE1EN1_LOCUS14455</name>
</gene>
<keyword evidence="3" id="KW-1185">Reference proteome</keyword>
<dbReference type="InterPro" id="IPR024983">
    <property type="entry name" value="CHAT_dom"/>
</dbReference>
<evidence type="ECO:0000313" key="3">
    <source>
        <dbReference type="Proteomes" id="UP001497444"/>
    </source>
</evidence>
<evidence type="ECO:0000259" key="1">
    <source>
        <dbReference type="Pfam" id="PF12770"/>
    </source>
</evidence>
<protein>
    <recommendedName>
        <fullName evidence="1">CHAT domain-containing protein</fullName>
    </recommendedName>
</protein>
<name>A0ABP0WUD7_9BRYO</name>
<dbReference type="Pfam" id="PF12770">
    <property type="entry name" value="CHAT"/>
    <property type="match status" value="1"/>
</dbReference>
<feature type="domain" description="CHAT" evidence="1">
    <location>
        <begin position="56"/>
        <end position="185"/>
    </location>
</feature>
<dbReference type="EMBL" id="OZ020097">
    <property type="protein sequence ID" value="CAK9268977.1"/>
    <property type="molecule type" value="Genomic_DNA"/>
</dbReference>
<organism evidence="2 3">
    <name type="scientific">Sphagnum jensenii</name>
    <dbReference type="NCBI Taxonomy" id="128206"/>
    <lineage>
        <taxon>Eukaryota</taxon>
        <taxon>Viridiplantae</taxon>
        <taxon>Streptophyta</taxon>
        <taxon>Embryophyta</taxon>
        <taxon>Bryophyta</taxon>
        <taxon>Sphagnophytina</taxon>
        <taxon>Sphagnopsida</taxon>
        <taxon>Sphagnales</taxon>
        <taxon>Sphagnaceae</taxon>
        <taxon>Sphagnum</taxon>
    </lineage>
</organism>
<evidence type="ECO:0000313" key="2">
    <source>
        <dbReference type="EMBL" id="CAK9268977.1"/>
    </source>
</evidence>
<dbReference type="Proteomes" id="UP001497444">
    <property type="component" value="Chromosome 2"/>
</dbReference>
<reference evidence="2 3" key="1">
    <citation type="submission" date="2024-02" db="EMBL/GenBank/DDBJ databases">
        <authorList>
            <consortium name="ELIXIR-Norway"/>
            <consortium name="Elixir Norway"/>
        </authorList>
    </citation>
    <scope>NUCLEOTIDE SEQUENCE [LARGE SCALE GENOMIC DNA]</scope>
</reference>
<proteinExistence type="predicted"/>
<sequence length="222" mass="25033">MPRLRYLISEDRKIADPDLQSFDGTGYHPAANFKSNWRKCISVGEDDVDNTLENAKRLGLGLGDMRSRTCNSSSNGQLSTEAIVRSPFEWCVHMVVLRACEVAKSQMQAQGVLNVAQAFTVAGVPCVGMPHWLSNNAWVTLLLFNWLYQHMKEGENVATALHHAMLEMLDDGFGIKYWGAYSVFGLPRVHLPREMLVNMAHPELLSRFNRRNQKTRSLVGQL</sequence>
<accession>A0ABP0WUD7</accession>